<gene>
    <name evidence="2" type="ORF">G2W53_003597</name>
</gene>
<accession>A0A834XAF7</accession>
<reference evidence="2" key="1">
    <citation type="submission" date="2020-09" db="EMBL/GenBank/DDBJ databases">
        <title>Genome-Enabled Discovery of Anthraquinone Biosynthesis in Senna tora.</title>
        <authorList>
            <person name="Kang S.-H."/>
            <person name="Pandey R.P."/>
            <person name="Lee C.-M."/>
            <person name="Sim J.-S."/>
            <person name="Jeong J.-T."/>
            <person name="Choi B.-S."/>
            <person name="Jung M."/>
            <person name="Ginzburg D."/>
            <person name="Zhao K."/>
            <person name="Won S.Y."/>
            <person name="Oh T.-J."/>
            <person name="Yu Y."/>
            <person name="Kim N.-H."/>
            <person name="Lee O.R."/>
            <person name="Lee T.-H."/>
            <person name="Bashyal P."/>
            <person name="Kim T.-S."/>
            <person name="Lee W.-H."/>
            <person name="Kawkins C."/>
            <person name="Kim C.-K."/>
            <person name="Kim J.S."/>
            <person name="Ahn B.O."/>
            <person name="Rhee S.Y."/>
            <person name="Sohng J.K."/>
        </authorList>
    </citation>
    <scope>NUCLEOTIDE SEQUENCE</scope>
    <source>
        <tissue evidence="2">Leaf</tissue>
    </source>
</reference>
<feature type="region of interest" description="Disordered" evidence="1">
    <location>
        <begin position="1"/>
        <end position="28"/>
    </location>
</feature>
<keyword evidence="3" id="KW-1185">Reference proteome</keyword>
<sequence length="109" mass="12453">MNLPDLIEYPPAPASETPLQREPPSPPPYVTPPLYVAVATVHRRRTPLSPFQIYLRERLPPLNHVIRLKDVWCERSLQLKEINFLQLSNDVSTCLLAANILWVSACLLE</sequence>
<dbReference type="EMBL" id="JAAIUW010000002">
    <property type="protein sequence ID" value="KAF7841299.1"/>
    <property type="molecule type" value="Genomic_DNA"/>
</dbReference>
<evidence type="ECO:0000313" key="2">
    <source>
        <dbReference type="EMBL" id="KAF7841299.1"/>
    </source>
</evidence>
<dbReference type="AlphaFoldDB" id="A0A834XAF7"/>
<comment type="caution">
    <text evidence="2">The sequence shown here is derived from an EMBL/GenBank/DDBJ whole genome shotgun (WGS) entry which is preliminary data.</text>
</comment>
<proteinExistence type="predicted"/>
<name>A0A834XAF7_9FABA</name>
<organism evidence="2 3">
    <name type="scientific">Senna tora</name>
    <dbReference type="NCBI Taxonomy" id="362788"/>
    <lineage>
        <taxon>Eukaryota</taxon>
        <taxon>Viridiplantae</taxon>
        <taxon>Streptophyta</taxon>
        <taxon>Embryophyta</taxon>
        <taxon>Tracheophyta</taxon>
        <taxon>Spermatophyta</taxon>
        <taxon>Magnoliopsida</taxon>
        <taxon>eudicotyledons</taxon>
        <taxon>Gunneridae</taxon>
        <taxon>Pentapetalae</taxon>
        <taxon>rosids</taxon>
        <taxon>fabids</taxon>
        <taxon>Fabales</taxon>
        <taxon>Fabaceae</taxon>
        <taxon>Caesalpinioideae</taxon>
        <taxon>Cassia clade</taxon>
        <taxon>Senna</taxon>
    </lineage>
</organism>
<protein>
    <submittedName>
        <fullName evidence="2">RHOMBOID-like protein 10, chloroplastic isoform X2</fullName>
    </submittedName>
</protein>
<dbReference type="Proteomes" id="UP000634136">
    <property type="component" value="Unassembled WGS sequence"/>
</dbReference>
<evidence type="ECO:0000256" key="1">
    <source>
        <dbReference type="SAM" id="MobiDB-lite"/>
    </source>
</evidence>
<evidence type="ECO:0000313" key="3">
    <source>
        <dbReference type="Proteomes" id="UP000634136"/>
    </source>
</evidence>